<feature type="transmembrane region" description="Helical" evidence="1">
    <location>
        <begin position="396"/>
        <end position="418"/>
    </location>
</feature>
<organism evidence="2 3">
    <name type="scientific">Nezara viridula</name>
    <name type="common">Southern green stink bug</name>
    <name type="synonym">Cimex viridulus</name>
    <dbReference type="NCBI Taxonomy" id="85310"/>
    <lineage>
        <taxon>Eukaryota</taxon>
        <taxon>Metazoa</taxon>
        <taxon>Ecdysozoa</taxon>
        <taxon>Arthropoda</taxon>
        <taxon>Hexapoda</taxon>
        <taxon>Insecta</taxon>
        <taxon>Pterygota</taxon>
        <taxon>Neoptera</taxon>
        <taxon>Paraneoptera</taxon>
        <taxon>Hemiptera</taxon>
        <taxon>Heteroptera</taxon>
        <taxon>Panheteroptera</taxon>
        <taxon>Pentatomomorpha</taxon>
        <taxon>Pentatomoidea</taxon>
        <taxon>Pentatomidae</taxon>
        <taxon>Pentatominae</taxon>
        <taxon>Nezara</taxon>
    </lineage>
</organism>
<feature type="transmembrane region" description="Helical" evidence="1">
    <location>
        <begin position="172"/>
        <end position="195"/>
    </location>
</feature>
<dbReference type="SUPFAM" id="SSF103473">
    <property type="entry name" value="MFS general substrate transporter"/>
    <property type="match status" value="1"/>
</dbReference>
<dbReference type="Proteomes" id="UP001152798">
    <property type="component" value="Chromosome 1"/>
</dbReference>
<dbReference type="InterPro" id="IPR050327">
    <property type="entry name" value="Proton-linked_MCT"/>
</dbReference>
<sequence length="543" mass="59851">MPQKHHEQLVTVPPDGGWAWVITAVGFLGIIIIDMPCMSFQVVVPFLLETLHASKPSVTIIFSTYTLLMQLLGPVAGGICNRFGFRIAFIIGSVLMVVGLLPIFWISNYVLTVFLYGVIAGSGSSFILIVSAVAPGFWFERKRPIALGIVSSATGFSVLSINISQFCSDKLGWRYCFILWAIIISLTGSLSVLLYPPPMIELQGQAVVENVPMRSVTAMDLVNTKKIKNIEKMESAHEIPNRIMSRISEQSGVPVPSTSQKVSDEYTRRSSCCPSCCNCFGKAMAGSRPLYRKDIFYQGNLDQASELNNTPREAYTLPLSKLPTVQDVKEEREGHWKIPEAVSRAVSEMIDLSLLKSAVFLLLVLATFLFYTAVYIPFLQLKRVNEGKMEECYRLMIPILMGAGVTTFRLLVGFMLYFFPSISALLIIVIASFASGLIFLSVMLSHATPYQIGFAFFGGAFPSIINPLRSVVIIEKLGLDRLTSCMGMLFFVQGIACFIGLLFAELLIEGTGSIYAGLVFCSICFILSGMVFALIGIMNKFKK</sequence>
<keyword evidence="1" id="KW-1133">Transmembrane helix</keyword>
<feature type="transmembrane region" description="Helical" evidence="1">
    <location>
        <begin position="514"/>
        <end position="537"/>
    </location>
</feature>
<feature type="transmembrane region" description="Helical" evidence="1">
    <location>
        <begin position="87"/>
        <end position="107"/>
    </location>
</feature>
<protein>
    <submittedName>
        <fullName evidence="2">Uncharacterized protein</fullName>
    </submittedName>
</protein>
<feature type="transmembrane region" description="Helical" evidence="1">
    <location>
        <begin position="489"/>
        <end position="508"/>
    </location>
</feature>
<keyword evidence="1" id="KW-0472">Membrane</keyword>
<feature type="transmembrane region" description="Helical" evidence="1">
    <location>
        <begin position="450"/>
        <end position="468"/>
    </location>
</feature>
<gene>
    <name evidence="2" type="ORF">NEZAVI_LOCUS629</name>
</gene>
<dbReference type="InterPro" id="IPR036259">
    <property type="entry name" value="MFS_trans_sf"/>
</dbReference>
<reference evidence="2" key="1">
    <citation type="submission" date="2022-01" db="EMBL/GenBank/DDBJ databases">
        <authorList>
            <person name="King R."/>
        </authorList>
    </citation>
    <scope>NUCLEOTIDE SEQUENCE</scope>
</reference>
<dbReference type="InterPro" id="IPR011701">
    <property type="entry name" value="MFS"/>
</dbReference>
<feature type="transmembrane region" description="Helical" evidence="1">
    <location>
        <begin position="425"/>
        <end position="444"/>
    </location>
</feature>
<dbReference type="OrthoDB" id="6628064at2759"/>
<dbReference type="PANTHER" id="PTHR11360">
    <property type="entry name" value="MONOCARBOXYLATE TRANSPORTER"/>
    <property type="match status" value="1"/>
</dbReference>
<dbReference type="PANTHER" id="PTHR11360:SF284">
    <property type="entry name" value="EG:103B4.3 PROTEIN-RELATED"/>
    <property type="match status" value="1"/>
</dbReference>
<keyword evidence="1" id="KW-0812">Transmembrane</keyword>
<dbReference type="GO" id="GO:0022857">
    <property type="term" value="F:transmembrane transporter activity"/>
    <property type="evidence" value="ECO:0007669"/>
    <property type="project" value="InterPro"/>
</dbReference>
<feature type="transmembrane region" description="Helical" evidence="1">
    <location>
        <begin position="113"/>
        <end position="138"/>
    </location>
</feature>
<evidence type="ECO:0000313" key="3">
    <source>
        <dbReference type="Proteomes" id="UP001152798"/>
    </source>
</evidence>
<feature type="transmembrane region" description="Helical" evidence="1">
    <location>
        <begin position="145"/>
        <end position="166"/>
    </location>
</feature>
<evidence type="ECO:0000256" key="1">
    <source>
        <dbReference type="SAM" id="Phobius"/>
    </source>
</evidence>
<accession>A0A9P0E1F8</accession>
<dbReference type="AlphaFoldDB" id="A0A9P0E1F8"/>
<keyword evidence="3" id="KW-1185">Reference proteome</keyword>
<name>A0A9P0E1F8_NEZVI</name>
<dbReference type="Pfam" id="PF07690">
    <property type="entry name" value="MFS_1"/>
    <property type="match status" value="1"/>
</dbReference>
<proteinExistence type="predicted"/>
<feature type="transmembrane region" description="Helical" evidence="1">
    <location>
        <begin position="60"/>
        <end position="80"/>
    </location>
</feature>
<feature type="transmembrane region" description="Helical" evidence="1">
    <location>
        <begin position="20"/>
        <end position="48"/>
    </location>
</feature>
<dbReference type="Gene3D" id="1.20.1250.20">
    <property type="entry name" value="MFS general substrate transporter like domains"/>
    <property type="match status" value="1"/>
</dbReference>
<evidence type="ECO:0000313" key="2">
    <source>
        <dbReference type="EMBL" id="CAH1389180.1"/>
    </source>
</evidence>
<feature type="transmembrane region" description="Helical" evidence="1">
    <location>
        <begin position="354"/>
        <end position="376"/>
    </location>
</feature>
<dbReference type="EMBL" id="OV725077">
    <property type="protein sequence ID" value="CAH1389180.1"/>
    <property type="molecule type" value="Genomic_DNA"/>
</dbReference>